<dbReference type="Proteomes" id="UP000177480">
    <property type="component" value="Unassembled WGS sequence"/>
</dbReference>
<name>A0A1G2G219_9BACT</name>
<feature type="domain" description="LysM" evidence="2">
    <location>
        <begin position="208"/>
        <end position="252"/>
    </location>
</feature>
<keyword evidence="1" id="KW-1133">Transmembrane helix</keyword>
<gene>
    <name evidence="3" type="ORF">A2719_04705</name>
</gene>
<dbReference type="InterPro" id="IPR016047">
    <property type="entry name" value="M23ase_b-sheet_dom"/>
</dbReference>
<dbReference type="InterPro" id="IPR036779">
    <property type="entry name" value="LysM_dom_sf"/>
</dbReference>
<evidence type="ECO:0000313" key="4">
    <source>
        <dbReference type="Proteomes" id="UP000177480"/>
    </source>
</evidence>
<dbReference type="AlphaFoldDB" id="A0A1G2G219"/>
<reference evidence="3 4" key="1">
    <citation type="journal article" date="2016" name="Nat. Commun.">
        <title>Thousands of microbial genomes shed light on interconnected biogeochemical processes in an aquifer system.</title>
        <authorList>
            <person name="Anantharaman K."/>
            <person name="Brown C.T."/>
            <person name="Hug L.A."/>
            <person name="Sharon I."/>
            <person name="Castelle C.J."/>
            <person name="Probst A.J."/>
            <person name="Thomas B.C."/>
            <person name="Singh A."/>
            <person name="Wilkins M.J."/>
            <person name="Karaoz U."/>
            <person name="Brodie E.L."/>
            <person name="Williams K.H."/>
            <person name="Hubbard S.S."/>
            <person name="Banfield J.F."/>
        </authorList>
    </citation>
    <scope>NUCLEOTIDE SEQUENCE [LARGE SCALE GENOMIC DNA]</scope>
</reference>
<dbReference type="InterPro" id="IPR011055">
    <property type="entry name" value="Dup_hybrid_motif"/>
</dbReference>
<evidence type="ECO:0000256" key="1">
    <source>
        <dbReference type="SAM" id="Phobius"/>
    </source>
</evidence>
<keyword evidence="1" id="KW-0812">Transmembrane</keyword>
<dbReference type="InterPro" id="IPR018392">
    <property type="entry name" value="LysM"/>
</dbReference>
<dbReference type="CDD" id="cd12797">
    <property type="entry name" value="M23_peptidase"/>
    <property type="match status" value="1"/>
</dbReference>
<feature type="transmembrane region" description="Helical" evidence="1">
    <location>
        <begin position="45"/>
        <end position="66"/>
    </location>
</feature>
<dbReference type="InterPro" id="IPR050570">
    <property type="entry name" value="Cell_wall_metabolism_enzyme"/>
</dbReference>
<dbReference type="Pfam" id="PF01551">
    <property type="entry name" value="Peptidase_M23"/>
    <property type="match status" value="1"/>
</dbReference>
<keyword evidence="1" id="KW-0472">Membrane</keyword>
<dbReference type="PROSITE" id="PS51782">
    <property type="entry name" value="LYSM"/>
    <property type="match status" value="2"/>
</dbReference>
<dbReference type="STRING" id="1802114.A2719_04705"/>
<proteinExistence type="predicted"/>
<evidence type="ECO:0000313" key="3">
    <source>
        <dbReference type="EMBL" id="OGZ44336.1"/>
    </source>
</evidence>
<protein>
    <recommendedName>
        <fullName evidence="2">LysM domain-containing protein</fullName>
    </recommendedName>
</protein>
<dbReference type="GO" id="GO:0004222">
    <property type="term" value="F:metalloendopeptidase activity"/>
    <property type="evidence" value="ECO:0007669"/>
    <property type="project" value="TreeGrafter"/>
</dbReference>
<comment type="caution">
    <text evidence="3">The sequence shown here is derived from an EMBL/GenBank/DDBJ whole genome shotgun (WGS) entry which is preliminary data.</text>
</comment>
<dbReference type="PANTHER" id="PTHR21666:SF270">
    <property type="entry name" value="MUREIN HYDROLASE ACTIVATOR ENVC"/>
    <property type="match status" value="1"/>
</dbReference>
<dbReference type="SUPFAM" id="SSF51261">
    <property type="entry name" value="Duplicated hybrid motif"/>
    <property type="match status" value="1"/>
</dbReference>
<dbReference type="PANTHER" id="PTHR21666">
    <property type="entry name" value="PEPTIDASE-RELATED"/>
    <property type="match status" value="1"/>
</dbReference>
<accession>A0A1G2G219</accession>
<dbReference type="Gene3D" id="2.70.70.10">
    <property type="entry name" value="Glucose Permease (Domain IIA)"/>
    <property type="match status" value="1"/>
</dbReference>
<sequence>MVACIPLVYHPGRLKNPLFCKHFCSVRITIRFDFISTQKQSKGPFYVLQKVLVLLVAGVIAAAFPFQYAEAGVFSFFGSLFTGNSNEITEEESQLQSTLLTSLHTMPLLNAPVNVDGAKAARGGAALTIVDNNALLPVSGPLGSVADEDAVITTDRITLYTVREGDNMSVIARMFGVTVNTILWANDIKSSNLIKAGDVLIILPVSGVKHVIKKGDTLLSVAKEYHGDVEEISTFNGLESRANLVVGEEIIIPNGEVSLPAPLRSTKTRSTASGSSLQNIVGYFLKPVAGVRSQGIHGYNGIDLAASCGSSVYASAAGTVIVSKAYGWNGGYGNYIVITHANGTQTLYAHNTSNVVSVGQYVAQGQVIATVGSTGRSTGCHVHFEVRGAKNPF</sequence>
<dbReference type="EMBL" id="MHNK01000004">
    <property type="protein sequence ID" value="OGZ44336.1"/>
    <property type="molecule type" value="Genomic_DNA"/>
</dbReference>
<dbReference type="SMART" id="SM00257">
    <property type="entry name" value="LysM"/>
    <property type="match status" value="2"/>
</dbReference>
<evidence type="ECO:0000259" key="2">
    <source>
        <dbReference type="PROSITE" id="PS51782"/>
    </source>
</evidence>
<feature type="domain" description="LysM" evidence="2">
    <location>
        <begin position="158"/>
        <end position="202"/>
    </location>
</feature>
<dbReference type="CDD" id="cd00118">
    <property type="entry name" value="LysM"/>
    <property type="match status" value="2"/>
</dbReference>
<dbReference type="Pfam" id="PF01476">
    <property type="entry name" value="LysM"/>
    <property type="match status" value="2"/>
</dbReference>
<dbReference type="Gene3D" id="3.10.350.10">
    <property type="entry name" value="LysM domain"/>
    <property type="match status" value="2"/>
</dbReference>
<organism evidence="3 4">
    <name type="scientific">Candidatus Ryanbacteria bacterium RIFCSPHIGHO2_01_FULL_45_22</name>
    <dbReference type="NCBI Taxonomy" id="1802114"/>
    <lineage>
        <taxon>Bacteria</taxon>
        <taxon>Candidatus Ryaniibacteriota</taxon>
    </lineage>
</organism>